<dbReference type="InterPro" id="IPR016040">
    <property type="entry name" value="NAD(P)-bd_dom"/>
</dbReference>
<evidence type="ECO:0000259" key="1">
    <source>
        <dbReference type="Pfam" id="PF13460"/>
    </source>
</evidence>
<feature type="domain" description="NAD(P)-binding" evidence="1">
    <location>
        <begin position="2"/>
        <end position="157"/>
    </location>
</feature>
<protein>
    <submittedName>
        <fullName evidence="2">NAD(P)-binding protein</fullName>
    </submittedName>
</protein>
<accession>A0ABQ7GYF1</accession>
<keyword evidence="3" id="KW-1185">Reference proteome</keyword>
<dbReference type="Pfam" id="PF13460">
    <property type="entry name" value="NAD_binding_10"/>
    <property type="match status" value="1"/>
</dbReference>
<proteinExistence type="predicted"/>
<dbReference type="PANTHER" id="PTHR15020">
    <property type="entry name" value="FLAVIN REDUCTASE-RELATED"/>
    <property type="match status" value="1"/>
</dbReference>
<evidence type="ECO:0000313" key="3">
    <source>
        <dbReference type="Proteomes" id="UP000815325"/>
    </source>
</evidence>
<dbReference type="PANTHER" id="PTHR15020:SF11">
    <property type="entry name" value="OS06G0360300 PROTEIN"/>
    <property type="match status" value="1"/>
</dbReference>
<organism evidence="2 3">
    <name type="scientific">Dunaliella salina</name>
    <name type="common">Green alga</name>
    <name type="synonym">Protococcus salinus</name>
    <dbReference type="NCBI Taxonomy" id="3046"/>
    <lineage>
        <taxon>Eukaryota</taxon>
        <taxon>Viridiplantae</taxon>
        <taxon>Chlorophyta</taxon>
        <taxon>core chlorophytes</taxon>
        <taxon>Chlorophyceae</taxon>
        <taxon>CS clade</taxon>
        <taxon>Chlamydomonadales</taxon>
        <taxon>Dunaliellaceae</taxon>
        <taxon>Dunaliella</taxon>
    </lineage>
</organism>
<evidence type="ECO:0000313" key="2">
    <source>
        <dbReference type="EMBL" id="KAF5839633.1"/>
    </source>
</evidence>
<feature type="non-terminal residue" evidence="2">
    <location>
        <position position="1"/>
    </location>
</feature>
<dbReference type="Gene3D" id="3.40.50.720">
    <property type="entry name" value="NAD(P)-binding Rossmann-like Domain"/>
    <property type="match status" value="1"/>
</dbReference>
<dbReference type="Proteomes" id="UP000815325">
    <property type="component" value="Unassembled WGS sequence"/>
</dbReference>
<reference evidence="2" key="1">
    <citation type="submission" date="2017-08" db="EMBL/GenBank/DDBJ databases">
        <authorList>
            <person name="Polle J.E."/>
            <person name="Barry K."/>
            <person name="Cushman J."/>
            <person name="Schmutz J."/>
            <person name="Tran D."/>
            <person name="Hathwaick L.T."/>
            <person name="Yim W.C."/>
            <person name="Jenkins J."/>
            <person name="Mckie-Krisberg Z.M."/>
            <person name="Prochnik S."/>
            <person name="Lindquist E."/>
            <person name="Dockter R.B."/>
            <person name="Adam C."/>
            <person name="Molina H."/>
            <person name="Bunkerborg J."/>
            <person name="Jin E."/>
            <person name="Buchheim M."/>
            <person name="Magnuson J."/>
        </authorList>
    </citation>
    <scope>NUCLEOTIDE SEQUENCE</scope>
    <source>
        <strain evidence="2">CCAP 19/18</strain>
    </source>
</reference>
<dbReference type="SUPFAM" id="SSF51735">
    <property type="entry name" value="NAD(P)-binding Rossmann-fold domains"/>
    <property type="match status" value="1"/>
</dbReference>
<sequence length="198" mass="21337">QHARLNLVAGDVTDKGSLQKALQGCQYVINAASGKGYFSSRPVDNEGVANVAEVAKQTGAEQVVLVSSMLVTPKNRWNPIRLLLNNIRWGLMDEKFNGEEALRRSGMPYTVVRPGGLKNTPPQQDEIVAAQGDTGAMAGSISRADVAAVCVAALGNPAARNVTLEVMTKKDQAPSNRWADKAEYNRMLQQIFSGLNKD</sequence>
<gene>
    <name evidence="2" type="ORF">DUNSADRAFT_289</name>
</gene>
<dbReference type="EMBL" id="MU069537">
    <property type="protein sequence ID" value="KAF5839633.1"/>
    <property type="molecule type" value="Genomic_DNA"/>
</dbReference>
<comment type="caution">
    <text evidence="2">The sequence shown here is derived from an EMBL/GenBank/DDBJ whole genome shotgun (WGS) entry which is preliminary data.</text>
</comment>
<dbReference type="InterPro" id="IPR036291">
    <property type="entry name" value="NAD(P)-bd_dom_sf"/>
</dbReference>
<name>A0ABQ7GYF1_DUNSA</name>